<gene>
    <name evidence="2" type="ORF">Tci_932826</name>
</gene>
<feature type="compositionally biased region" description="Low complexity" evidence="1">
    <location>
        <begin position="44"/>
        <end position="54"/>
    </location>
</feature>
<reference evidence="2" key="1">
    <citation type="journal article" date="2019" name="Sci. Rep.">
        <title>Draft genome of Tanacetum cinerariifolium, the natural source of mosquito coil.</title>
        <authorList>
            <person name="Yamashiro T."/>
            <person name="Shiraishi A."/>
            <person name="Satake H."/>
            <person name="Nakayama K."/>
        </authorList>
    </citation>
    <scope>NUCLEOTIDE SEQUENCE</scope>
</reference>
<evidence type="ECO:0000313" key="2">
    <source>
        <dbReference type="EMBL" id="GFD60857.1"/>
    </source>
</evidence>
<feature type="compositionally biased region" description="Basic residues" evidence="1">
    <location>
        <begin position="55"/>
        <end position="65"/>
    </location>
</feature>
<sequence length="79" mass="7924">GVRPGAVGGQHGGVIASPGRPWPARLLQRPHRGRLAGGGRPGDGADAGAAAGARRSPRRQKHRQSGHVIMGDAGLDPAA</sequence>
<feature type="non-terminal residue" evidence="2">
    <location>
        <position position="1"/>
    </location>
</feature>
<evidence type="ECO:0000256" key="1">
    <source>
        <dbReference type="SAM" id="MobiDB-lite"/>
    </source>
</evidence>
<protein>
    <submittedName>
        <fullName evidence="2">Uncharacterized protein</fullName>
    </submittedName>
</protein>
<dbReference type="AlphaFoldDB" id="A0A699XME8"/>
<feature type="region of interest" description="Disordered" evidence="1">
    <location>
        <begin position="1"/>
        <end position="79"/>
    </location>
</feature>
<organism evidence="2">
    <name type="scientific">Tanacetum cinerariifolium</name>
    <name type="common">Dalmatian daisy</name>
    <name type="synonym">Chrysanthemum cinerariifolium</name>
    <dbReference type="NCBI Taxonomy" id="118510"/>
    <lineage>
        <taxon>Eukaryota</taxon>
        <taxon>Viridiplantae</taxon>
        <taxon>Streptophyta</taxon>
        <taxon>Embryophyta</taxon>
        <taxon>Tracheophyta</taxon>
        <taxon>Spermatophyta</taxon>
        <taxon>Magnoliopsida</taxon>
        <taxon>eudicotyledons</taxon>
        <taxon>Gunneridae</taxon>
        <taxon>Pentapetalae</taxon>
        <taxon>asterids</taxon>
        <taxon>campanulids</taxon>
        <taxon>Asterales</taxon>
        <taxon>Asteraceae</taxon>
        <taxon>Asteroideae</taxon>
        <taxon>Anthemideae</taxon>
        <taxon>Anthemidinae</taxon>
        <taxon>Tanacetum</taxon>
    </lineage>
</organism>
<dbReference type="EMBL" id="BKCJ011883530">
    <property type="protein sequence ID" value="GFD60857.1"/>
    <property type="molecule type" value="Genomic_DNA"/>
</dbReference>
<feature type="non-terminal residue" evidence="2">
    <location>
        <position position="79"/>
    </location>
</feature>
<feature type="compositionally biased region" description="Gly residues" evidence="1">
    <location>
        <begin position="1"/>
        <end position="12"/>
    </location>
</feature>
<comment type="caution">
    <text evidence="2">The sequence shown here is derived from an EMBL/GenBank/DDBJ whole genome shotgun (WGS) entry which is preliminary data.</text>
</comment>
<accession>A0A699XME8</accession>
<name>A0A699XME8_TANCI</name>
<proteinExistence type="predicted"/>